<proteinExistence type="predicted"/>
<keyword evidence="1" id="KW-0732">Signal</keyword>
<reference evidence="2" key="1">
    <citation type="journal article" date="2009" name="ISME J.">
        <title>Functional metagenomics reveals diverse beta-lactamases in a remote Alaskan soil.</title>
        <authorList>
            <person name="Allen H.K."/>
            <person name="Moe L.A."/>
            <person name="Rodbumrer J."/>
            <person name="Gaarder A."/>
            <person name="Handelsman J."/>
        </authorList>
    </citation>
    <scope>NUCLEOTIDE SEQUENCE</scope>
</reference>
<evidence type="ECO:0008006" key="3">
    <source>
        <dbReference type="Google" id="ProtNLM"/>
    </source>
</evidence>
<evidence type="ECO:0000313" key="2">
    <source>
        <dbReference type="EMBL" id="ACN58940.1"/>
    </source>
</evidence>
<evidence type="ECO:0000256" key="1">
    <source>
        <dbReference type="SAM" id="SignalP"/>
    </source>
</evidence>
<sequence length="345" mass="37391">MGNRVGIAVVAAACVASGAFAANWADNTDPAASGFSFTQSKDICRSLKALAPPPADLPNAVALSLLDACDSEALYFGIGMPADPVKAKHCAYVEMGRGGAGAFKGAALLTSIYANGRGASQDLDLATSFACQLDGAPAEMTYRIMHLQQFKRDAPQVLDFSWCDDITTNASDALCTAHAARMASAQQMAKVSTVAARWRGPAGQGFQTLRRASQSYIAARLTNELDTGARSRAPSRGDEDSRLAKQFADRVLLIADGRPPLLTMLELQEAEMRMAALLENIAANPDFDFGTVSQQGVRETQTQWIAYRDAWLDFLRRAYPKMPPDSMRAWLTLRRIEELERFEVL</sequence>
<accession>C0INQ4</accession>
<feature type="signal peptide" evidence="1">
    <location>
        <begin position="1"/>
        <end position="21"/>
    </location>
</feature>
<protein>
    <recommendedName>
        <fullName evidence="3">Lysozyme inhibitor LprI N-terminal domain-containing protein</fullName>
    </recommendedName>
</protein>
<dbReference type="AlphaFoldDB" id="C0INQ4"/>
<feature type="chain" id="PRO_5002898957" description="Lysozyme inhibitor LprI N-terminal domain-containing protein" evidence="1">
    <location>
        <begin position="22"/>
        <end position="345"/>
    </location>
</feature>
<name>C0INQ4_9BACT</name>
<dbReference type="EMBL" id="EU408356">
    <property type="protein sequence ID" value="ACN58940.1"/>
    <property type="molecule type" value="Genomic_DNA"/>
</dbReference>
<gene>
    <name evidence="2" type="ORF">AKSOIL_0098</name>
</gene>
<organism evidence="2">
    <name type="scientific">uncultured bacterium BLR7</name>
    <dbReference type="NCBI Taxonomy" id="506523"/>
    <lineage>
        <taxon>Bacteria</taxon>
        <taxon>environmental samples</taxon>
    </lineage>
</organism>